<feature type="domain" description="ABC transmembrane type-1" evidence="8">
    <location>
        <begin position="98"/>
        <end position="286"/>
    </location>
</feature>
<dbReference type="RefSeq" id="WP_122907843.1">
    <property type="nucleotide sequence ID" value="NZ_CBCSBE010000002.1"/>
</dbReference>
<dbReference type="InterPro" id="IPR050366">
    <property type="entry name" value="BP-dependent_transpt_permease"/>
</dbReference>
<feature type="transmembrane region" description="Helical" evidence="7">
    <location>
        <begin position="138"/>
        <end position="158"/>
    </location>
</feature>
<dbReference type="InterPro" id="IPR035906">
    <property type="entry name" value="MetI-like_sf"/>
</dbReference>
<evidence type="ECO:0000256" key="7">
    <source>
        <dbReference type="RuleBase" id="RU363032"/>
    </source>
</evidence>
<feature type="transmembrane region" description="Helical" evidence="7">
    <location>
        <begin position="218"/>
        <end position="243"/>
    </location>
</feature>
<feature type="transmembrane region" description="Helical" evidence="7">
    <location>
        <begin position="102"/>
        <end position="126"/>
    </location>
</feature>
<evidence type="ECO:0000313" key="9">
    <source>
        <dbReference type="EMBL" id="RNB76179.1"/>
    </source>
</evidence>
<evidence type="ECO:0000256" key="5">
    <source>
        <dbReference type="ARBA" id="ARBA00022989"/>
    </source>
</evidence>
<keyword evidence="3" id="KW-1003">Cell membrane</keyword>
<keyword evidence="2 7" id="KW-0813">Transport</keyword>
<evidence type="ECO:0000256" key="3">
    <source>
        <dbReference type="ARBA" id="ARBA00022475"/>
    </source>
</evidence>
<keyword evidence="4 7" id="KW-0812">Transmembrane</keyword>
<evidence type="ECO:0000256" key="4">
    <source>
        <dbReference type="ARBA" id="ARBA00022692"/>
    </source>
</evidence>
<evidence type="ECO:0000259" key="8">
    <source>
        <dbReference type="PROSITE" id="PS50928"/>
    </source>
</evidence>
<gene>
    <name evidence="9" type="ORF">EDM52_04505</name>
</gene>
<keyword evidence="6 7" id="KW-0472">Membrane</keyword>
<evidence type="ECO:0000256" key="2">
    <source>
        <dbReference type="ARBA" id="ARBA00022448"/>
    </source>
</evidence>
<dbReference type="SUPFAM" id="SSF161098">
    <property type="entry name" value="MetI-like"/>
    <property type="match status" value="1"/>
</dbReference>
<dbReference type="AlphaFoldDB" id="A0A3M8CKP2"/>
<feature type="transmembrane region" description="Helical" evidence="7">
    <location>
        <begin position="164"/>
        <end position="186"/>
    </location>
</feature>
<name>A0A3M8CKP2_9BACL</name>
<dbReference type="GO" id="GO:0055085">
    <property type="term" value="P:transmembrane transport"/>
    <property type="evidence" value="ECO:0007669"/>
    <property type="project" value="InterPro"/>
</dbReference>
<feature type="transmembrane region" description="Helical" evidence="7">
    <location>
        <begin position="37"/>
        <end position="58"/>
    </location>
</feature>
<dbReference type="InterPro" id="IPR000515">
    <property type="entry name" value="MetI-like"/>
</dbReference>
<sequence length="298" mass="32318">MMTKTEGNLQPVVPEELGSASLSFFGMAWKKLRKNKGAMFGGAILLFFILTSICAPLLTSYPVNEMRFDESLKAPSAEHWLGTDEFGRDIFTRILYGGRVSLLMGLVAVSIAGTVGVLLGVIAGYYRRLDLYIMQLMDILLAFPSLLMAIAIVAVLGVGLTNAMIAVAISVIPSFVRVVRGSVLAVREKEYIESARALGVRDWKIIFRHILPNIASPIIVLATLQFGVSILAAAALSFLGLGAQPPNPEWGALVFVGKSFLSQAWWMTLFPGLAIMLVVLGFNLLGDGLRDALDPRMK</sequence>
<dbReference type="PANTHER" id="PTHR43386">
    <property type="entry name" value="OLIGOPEPTIDE TRANSPORT SYSTEM PERMEASE PROTEIN APPC"/>
    <property type="match status" value="1"/>
</dbReference>
<dbReference type="GO" id="GO:0005886">
    <property type="term" value="C:plasma membrane"/>
    <property type="evidence" value="ECO:0007669"/>
    <property type="project" value="UniProtKB-SubCell"/>
</dbReference>
<evidence type="ECO:0000256" key="6">
    <source>
        <dbReference type="ARBA" id="ARBA00023136"/>
    </source>
</evidence>
<dbReference type="EMBL" id="RHHR01000008">
    <property type="protein sequence ID" value="RNB76179.1"/>
    <property type="molecule type" value="Genomic_DNA"/>
</dbReference>
<accession>A0A3M8CKP2</accession>
<keyword evidence="10" id="KW-1185">Reference proteome</keyword>
<dbReference type="Pfam" id="PF00528">
    <property type="entry name" value="BPD_transp_1"/>
    <property type="match status" value="1"/>
</dbReference>
<evidence type="ECO:0000313" key="10">
    <source>
        <dbReference type="Proteomes" id="UP000282028"/>
    </source>
</evidence>
<dbReference type="CDD" id="cd06261">
    <property type="entry name" value="TM_PBP2"/>
    <property type="match status" value="1"/>
</dbReference>
<dbReference type="Proteomes" id="UP000282028">
    <property type="component" value="Unassembled WGS sequence"/>
</dbReference>
<comment type="similarity">
    <text evidence="7">Belongs to the binding-protein-dependent transport system permease family.</text>
</comment>
<evidence type="ECO:0000256" key="1">
    <source>
        <dbReference type="ARBA" id="ARBA00004651"/>
    </source>
</evidence>
<dbReference type="Pfam" id="PF12911">
    <property type="entry name" value="OppC_N"/>
    <property type="match status" value="1"/>
</dbReference>
<dbReference type="Gene3D" id="1.10.3720.10">
    <property type="entry name" value="MetI-like"/>
    <property type="match status" value="1"/>
</dbReference>
<comment type="caution">
    <text evidence="9">The sequence shown here is derived from an EMBL/GenBank/DDBJ whole genome shotgun (WGS) entry which is preliminary data.</text>
</comment>
<dbReference type="PROSITE" id="PS50928">
    <property type="entry name" value="ABC_TM1"/>
    <property type="match status" value="1"/>
</dbReference>
<dbReference type="PANTHER" id="PTHR43386:SF1">
    <property type="entry name" value="D,D-DIPEPTIDE TRANSPORT SYSTEM PERMEASE PROTEIN DDPC-RELATED"/>
    <property type="match status" value="1"/>
</dbReference>
<dbReference type="InterPro" id="IPR025966">
    <property type="entry name" value="OppC_N"/>
</dbReference>
<comment type="subcellular location">
    <subcellularLocation>
        <location evidence="1 7">Cell membrane</location>
        <topology evidence="1 7">Multi-pass membrane protein</topology>
    </subcellularLocation>
</comment>
<organism evidence="9 10">
    <name type="scientific">Brevibacillus invocatus</name>
    <dbReference type="NCBI Taxonomy" id="173959"/>
    <lineage>
        <taxon>Bacteria</taxon>
        <taxon>Bacillati</taxon>
        <taxon>Bacillota</taxon>
        <taxon>Bacilli</taxon>
        <taxon>Bacillales</taxon>
        <taxon>Paenibacillaceae</taxon>
        <taxon>Brevibacillus</taxon>
    </lineage>
</organism>
<proteinExistence type="inferred from homology"/>
<reference evidence="9 10" key="1">
    <citation type="submission" date="2018-10" db="EMBL/GenBank/DDBJ databases">
        <title>Phylogenomics of Brevibacillus.</title>
        <authorList>
            <person name="Dunlap C."/>
        </authorList>
    </citation>
    <scope>NUCLEOTIDE SEQUENCE [LARGE SCALE GENOMIC DNA]</scope>
    <source>
        <strain evidence="9 10">JCM 12215</strain>
    </source>
</reference>
<keyword evidence="5 7" id="KW-1133">Transmembrane helix</keyword>
<feature type="transmembrane region" description="Helical" evidence="7">
    <location>
        <begin position="263"/>
        <end position="286"/>
    </location>
</feature>
<dbReference type="OrthoDB" id="9797472at2"/>
<protein>
    <submittedName>
        <fullName evidence="9">ABC transporter permease</fullName>
    </submittedName>
</protein>